<feature type="signal peptide" evidence="3">
    <location>
        <begin position="1"/>
        <end position="20"/>
    </location>
</feature>
<evidence type="ECO:0000313" key="5">
    <source>
        <dbReference type="Proteomes" id="UP000559256"/>
    </source>
</evidence>
<name>A0A8H5GW52_9AGAR</name>
<feature type="region of interest" description="Disordered" evidence="1">
    <location>
        <begin position="241"/>
        <end position="288"/>
    </location>
</feature>
<dbReference type="Proteomes" id="UP000559256">
    <property type="component" value="Unassembled WGS sequence"/>
</dbReference>
<evidence type="ECO:0000256" key="2">
    <source>
        <dbReference type="SAM" id="Phobius"/>
    </source>
</evidence>
<reference evidence="4 5" key="1">
    <citation type="journal article" date="2020" name="ISME J.">
        <title>Uncovering the hidden diversity of litter-decomposition mechanisms in mushroom-forming fungi.</title>
        <authorList>
            <person name="Floudas D."/>
            <person name="Bentzer J."/>
            <person name="Ahren D."/>
            <person name="Johansson T."/>
            <person name="Persson P."/>
            <person name="Tunlid A."/>
        </authorList>
    </citation>
    <scope>NUCLEOTIDE SEQUENCE [LARGE SCALE GENOMIC DNA]</scope>
    <source>
        <strain evidence="4 5">CBS 291.85</strain>
    </source>
</reference>
<sequence>MYLSFLVLTLVLIGTTPVSSRPAKGKTTLTSIRNVRALGSLEQEDSSNPTANALPILSQLEVSTSTTANSPSPISITVPVSTSSSTSLPSSTTSSSSINAAQDNSSPPSTPKHTHRTAVIIGSVFGGIIGTILLIPVLVFLYILCGACRYGWCGTERVRRFQEQQRAKLEREKEREEERATKSEAKERARLAREAERERKRVEKEKSKGQERWAWTGLRGVLGRLWSSNTGMGTSLVKQADVGSNAASSPSKNSDCSSTLGGEKFEDEGEKGDNEGLEEGREDIKNEA</sequence>
<feature type="transmembrane region" description="Helical" evidence="2">
    <location>
        <begin position="119"/>
        <end position="152"/>
    </location>
</feature>
<feature type="compositionally biased region" description="Basic and acidic residues" evidence="1">
    <location>
        <begin position="271"/>
        <end position="288"/>
    </location>
</feature>
<feature type="region of interest" description="Disordered" evidence="1">
    <location>
        <begin position="170"/>
        <end position="206"/>
    </location>
</feature>
<keyword evidence="2" id="KW-0812">Transmembrane</keyword>
<keyword evidence="2" id="KW-1133">Transmembrane helix</keyword>
<accession>A0A8H5GW52</accession>
<keyword evidence="3" id="KW-0732">Signal</keyword>
<protein>
    <submittedName>
        <fullName evidence="4">Uncharacterized protein</fullName>
    </submittedName>
</protein>
<feature type="region of interest" description="Disordered" evidence="1">
    <location>
        <begin position="65"/>
        <end position="114"/>
    </location>
</feature>
<feature type="compositionally biased region" description="Polar residues" evidence="1">
    <location>
        <begin position="245"/>
        <end position="259"/>
    </location>
</feature>
<dbReference type="AlphaFoldDB" id="A0A8H5GW52"/>
<organism evidence="4 5">
    <name type="scientific">Tetrapyrgos nigripes</name>
    <dbReference type="NCBI Taxonomy" id="182062"/>
    <lineage>
        <taxon>Eukaryota</taxon>
        <taxon>Fungi</taxon>
        <taxon>Dikarya</taxon>
        <taxon>Basidiomycota</taxon>
        <taxon>Agaricomycotina</taxon>
        <taxon>Agaricomycetes</taxon>
        <taxon>Agaricomycetidae</taxon>
        <taxon>Agaricales</taxon>
        <taxon>Marasmiineae</taxon>
        <taxon>Marasmiaceae</taxon>
        <taxon>Tetrapyrgos</taxon>
    </lineage>
</organism>
<proteinExistence type="predicted"/>
<feature type="compositionally biased region" description="Low complexity" evidence="1">
    <location>
        <begin position="70"/>
        <end position="98"/>
    </location>
</feature>
<evidence type="ECO:0000313" key="4">
    <source>
        <dbReference type="EMBL" id="KAF5372148.1"/>
    </source>
</evidence>
<gene>
    <name evidence="4" type="ORF">D9758_004964</name>
</gene>
<dbReference type="EMBL" id="JAACJM010000006">
    <property type="protein sequence ID" value="KAF5372148.1"/>
    <property type="molecule type" value="Genomic_DNA"/>
</dbReference>
<comment type="caution">
    <text evidence="4">The sequence shown here is derived from an EMBL/GenBank/DDBJ whole genome shotgun (WGS) entry which is preliminary data.</text>
</comment>
<keyword evidence="2" id="KW-0472">Membrane</keyword>
<evidence type="ECO:0000256" key="3">
    <source>
        <dbReference type="SAM" id="SignalP"/>
    </source>
</evidence>
<keyword evidence="5" id="KW-1185">Reference proteome</keyword>
<evidence type="ECO:0000256" key="1">
    <source>
        <dbReference type="SAM" id="MobiDB-lite"/>
    </source>
</evidence>
<feature type="chain" id="PRO_5034617441" evidence="3">
    <location>
        <begin position="21"/>
        <end position="288"/>
    </location>
</feature>